<accession>Q6AIN2</accession>
<evidence type="ECO:0008006" key="3">
    <source>
        <dbReference type="Google" id="ProtNLM"/>
    </source>
</evidence>
<dbReference type="Gene3D" id="3.40.50.360">
    <property type="match status" value="1"/>
</dbReference>
<keyword evidence="2" id="KW-1185">Reference proteome</keyword>
<dbReference type="SUPFAM" id="SSF52218">
    <property type="entry name" value="Flavoproteins"/>
    <property type="match status" value="1"/>
</dbReference>
<dbReference type="KEGG" id="dps:DP3069"/>
<sequence length="242" mass="28493">MWLIYKKAPEFSGAFLPFSSLQKLFFWLGVKPMKKKHVLIVYYSLTNQTRGLLEAYSSGLSDPKICLEICSLHPLHPLRLPLRSNFSLLKAMWQPFWRRRCQIEDPCLQRSHYDHIIIAGPTWSFQPSAPILAFWQDYGDIVAATRVDFLISCRSCWRNHYWGLRRLCKKHGGLPGEPLLFEHASDEPWCTIGLLLYLRGIYANRLPLWLKKRYPFFGHSYNQWADVYDRGALLRQQLLDMM</sequence>
<proteinExistence type="predicted"/>
<dbReference type="InterPro" id="IPR029039">
    <property type="entry name" value="Flavoprotein-like_sf"/>
</dbReference>
<evidence type="ECO:0000313" key="2">
    <source>
        <dbReference type="Proteomes" id="UP000000602"/>
    </source>
</evidence>
<gene>
    <name evidence="1" type="ordered locus">DP3069</name>
</gene>
<dbReference type="eggNOG" id="COG0716">
    <property type="taxonomic scope" value="Bacteria"/>
</dbReference>
<dbReference type="STRING" id="177439.DP3069"/>
<dbReference type="Proteomes" id="UP000000602">
    <property type="component" value="Chromosome"/>
</dbReference>
<dbReference type="AlphaFoldDB" id="Q6AIN2"/>
<evidence type="ECO:0000313" key="1">
    <source>
        <dbReference type="EMBL" id="CAG37798.1"/>
    </source>
</evidence>
<protein>
    <recommendedName>
        <fullName evidence="3">Flavodoxin-like domain-containing protein</fullName>
    </recommendedName>
</protein>
<dbReference type="EMBL" id="CR522870">
    <property type="protein sequence ID" value="CAG37798.1"/>
    <property type="molecule type" value="Genomic_DNA"/>
</dbReference>
<reference evidence="2" key="1">
    <citation type="journal article" date="2004" name="Environ. Microbiol.">
        <title>The genome of Desulfotalea psychrophila, a sulfate-reducing bacterium from permanently cold Arctic sediments.</title>
        <authorList>
            <person name="Rabus R."/>
            <person name="Ruepp A."/>
            <person name="Frickey T."/>
            <person name="Rattei T."/>
            <person name="Fartmann B."/>
            <person name="Stark M."/>
            <person name="Bauer M."/>
            <person name="Zibat A."/>
            <person name="Lombardot T."/>
            <person name="Becker I."/>
            <person name="Amann J."/>
            <person name="Gellner K."/>
            <person name="Teeling H."/>
            <person name="Leuschner W.D."/>
            <person name="Gloeckner F.-O."/>
            <person name="Lupas A.N."/>
            <person name="Amann R."/>
            <person name="Klenk H.-P."/>
        </authorList>
    </citation>
    <scope>NUCLEOTIDE SEQUENCE [LARGE SCALE GENOMIC DNA]</scope>
    <source>
        <strain evidence="2">DSM 12343 / LSv54</strain>
    </source>
</reference>
<dbReference type="HOGENOM" id="CLU_1145749_0_0_7"/>
<name>Q6AIN2_DESPS</name>
<organism evidence="1 2">
    <name type="scientific">Desulfotalea psychrophila (strain LSv54 / DSM 12343)</name>
    <dbReference type="NCBI Taxonomy" id="177439"/>
    <lineage>
        <taxon>Bacteria</taxon>
        <taxon>Pseudomonadati</taxon>
        <taxon>Thermodesulfobacteriota</taxon>
        <taxon>Desulfobulbia</taxon>
        <taxon>Desulfobulbales</taxon>
        <taxon>Desulfocapsaceae</taxon>
        <taxon>Desulfotalea</taxon>
    </lineage>
</organism>